<evidence type="ECO:0000313" key="5">
    <source>
        <dbReference type="Proteomes" id="UP000294772"/>
    </source>
</evidence>
<dbReference type="EMBL" id="SLXF01000005">
    <property type="protein sequence ID" value="TCP07012.1"/>
    <property type="molecule type" value="Genomic_DNA"/>
</dbReference>
<evidence type="ECO:0000259" key="3">
    <source>
        <dbReference type="Pfam" id="PF06812"/>
    </source>
</evidence>
<dbReference type="AlphaFoldDB" id="A0AA46HVR7"/>
<name>A0AA46HVR7_9BURK</name>
<dbReference type="PANTHER" id="PTHR37951">
    <property type="entry name" value="CYTOPLASMIC PROTEIN-RELATED"/>
    <property type="match status" value="1"/>
</dbReference>
<feature type="coiled-coil region" evidence="1">
    <location>
        <begin position="195"/>
        <end position="247"/>
    </location>
</feature>
<dbReference type="PANTHER" id="PTHR37951:SF1">
    <property type="entry name" value="TYPE VI SECRETION SYSTEM COMPONENT TSSA1"/>
    <property type="match status" value="1"/>
</dbReference>
<feature type="region of interest" description="Disordered" evidence="2">
    <location>
        <begin position="252"/>
        <end position="271"/>
    </location>
</feature>
<comment type="caution">
    <text evidence="4">The sequence shown here is derived from an EMBL/GenBank/DDBJ whole genome shotgun (WGS) entry which is preliminary data.</text>
</comment>
<organism evidence="4 5">
    <name type="scientific">Caldimonas thermodepolymerans</name>
    <dbReference type="NCBI Taxonomy" id="215580"/>
    <lineage>
        <taxon>Bacteria</taxon>
        <taxon>Pseudomonadati</taxon>
        <taxon>Pseudomonadota</taxon>
        <taxon>Betaproteobacteria</taxon>
        <taxon>Burkholderiales</taxon>
        <taxon>Sphaerotilaceae</taxon>
        <taxon>Caldimonas</taxon>
    </lineage>
</organism>
<accession>A0AA46HVR7</accession>
<dbReference type="Proteomes" id="UP000294772">
    <property type="component" value="Unassembled WGS sequence"/>
</dbReference>
<sequence>MDAKLLEPICEDRPCGEDLSFSSEFDTIRELRREDDPTLEQGAWVTPLKVADWKAAEAMCADLLRTRTKDLRLAAWWCDAAARNRGFAGLAEGLELCTRLCERYWAGLHPLAEDGDVEQRIGNLGWLLQRLRVLVQLLPVTRSPDGSLTLADLAAARALQAQIDRNPEDAERLAENRVTLERFMKSLRDTAPAHLQQTLEAARRCEAALQDLQRTLDGLLGDEGPGFSAARDALAAAVHEIERLARETGMLAAGPASEGPTSPAPDGPPASVAVAAAAAHPVDEGPIRTRTQALARLREVAEFFRRTEPHSPVAYLAAKAASWGEMPLHVWLRSVLKDPGALAHLEELLGVEAAGPESAG</sequence>
<protein>
    <submittedName>
        <fullName evidence="4">Type VI secretion system protein ImpA</fullName>
    </submittedName>
</protein>
<evidence type="ECO:0000256" key="2">
    <source>
        <dbReference type="SAM" id="MobiDB-lite"/>
    </source>
</evidence>
<evidence type="ECO:0000256" key="1">
    <source>
        <dbReference type="SAM" id="Coils"/>
    </source>
</evidence>
<keyword evidence="1" id="KW-0175">Coiled coil</keyword>
<feature type="domain" description="ImpA N-terminal" evidence="3">
    <location>
        <begin position="6"/>
        <end position="128"/>
    </location>
</feature>
<dbReference type="NCBIfam" id="TIGR03363">
    <property type="entry name" value="VI_chp_8"/>
    <property type="match status" value="1"/>
</dbReference>
<dbReference type="RefSeq" id="WP_132765019.1">
    <property type="nucleotide sequence ID" value="NZ_CP110416.1"/>
</dbReference>
<gene>
    <name evidence="4" type="ORF">EV676_10531</name>
</gene>
<evidence type="ECO:0000313" key="4">
    <source>
        <dbReference type="EMBL" id="TCP07012.1"/>
    </source>
</evidence>
<dbReference type="Pfam" id="PF06812">
    <property type="entry name" value="ImpA_N"/>
    <property type="match status" value="1"/>
</dbReference>
<proteinExistence type="predicted"/>
<dbReference type="InterPro" id="IPR010657">
    <property type="entry name" value="ImpA_N"/>
</dbReference>
<dbReference type="InterPro" id="IPR017740">
    <property type="entry name" value="TssA-like"/>
</dbReference>
<reference evidence="4 5" key="1">
    <citation type="submission" date="2019-03" db="EMBL/GenBank/DDBJ databases">
        <title>Genomic Encyclopedia of Type Strains, Phase IV (KMG-IV): sequencing the most valuable type-strain genomes for metagenomic binning, comparative biology and taxonomic classification.</title>
        <authorList>
            <person name="Goeker M."/>
        </authorList>
    </citation>
    <scope>NUCLEOTIDE SEQUENCE [LARGE SCALE GENOMIC DNA]</scope>
    <source>
        <strain evidence="4 5">DSM 15264</strain>
    </source>
</reference>